<dbReference type="OrthoDB" id="6344411at2759"/>
<dbReference type="InterPro" id="IPR036706">
    <property type="entry name" value="VOMI_sf"/>
</dbReference>
<dbReference type="PANTHER" id="PTHR18841:SF0">
    <property type="entry name" value="VITELLINE MEMBRANE OUTER LAYER 1 HOMOLOG A-RELATED"/>
    <property type="match status" value="1"/>
</dbReference>
<name>A0A7K9LTR8_9PASS</name>
<dbReference type="Proteomes" id="UP000583164">
    <property type="component" value="Unassembled WGS sequence"/>
</dbReference>
<dbReference type="PANTHER" id="PTHR18841">
    <property type="entry name" value="VITELLINE MEMBRANE OUTER LAYER PROTEIN I-RELATED"/>
    <property type="match status" value="1"/>
</dbReference>
<feature type="non-terminal residue" evidence="1">
    <location>
        <position position="1"/>
    </location>
</feature>
<dbReference type="Pfam" id="PF03762">
    <property type="entry name" value="VOMI"/>
    <property type="match status" value="1"/>
</dbReference>
<dbReference type="InterPro" id="IPR005515">
    <property type="entry name" value="VOMI"/>
</dbReference>
<reference evidence="1 2" key="1">
    <citation type="submission" date="2019-09" db="EMBL/GenBank/DDBJ databases">
        <title>Bird 10,000 Genomes (B10K) Project - Family phase.</title>
        <authorList>
            <person name="Zhang G."/>
        </authorList>
    </citation>
    <scope>NUCLEOTIDE SEQUENCE [LARGE SCALE GENOMIC DNA]</scope>
    <source>
        <strain evidence="1">B10K-DU-001-29</strain>
        <tissue evidence="1">Muscle</tissue>
    </source>
</reference>
<dbReference type="EMBL" id="VWZS01012926">
    <property type="protein sequence ID" value="NXH65425.1"/>
    <property type="molecule type" value="Genomic_DNA"/>
</dbReference>
<sequence>SGGIRLEGGGLDWGDWGNWSPGCPRACKVCGIRTRVELDESKDNSGLNNVKLYCCN</sequence>
<evidence type="ECO:0000313" key="2">
    <source>
        <dbReference type="Proteomes" id="UP000583164"/>
    </source>
</evidence>
<keyword evidence="2" id="KW-1185">Reference proteome</keyword>
<gene>
    <name evidence="1" type="primary">Vmo1_1</name>
    <name evidence="1" type="ORF">RHAINO_R16151</name>
</gene>
<dbReference type="AlphaFoldDB" id="A0A7K9LTR8"/>
<protein>
    <submittedName>
        <fullName evidence="1">VMO1 protein</fullName>
    </submittedName>
</protein>
<feature type="non-terminal residue" evidence="1">
    <location>
        <position position="56"/>
    </location>
</feature>
<organism evidence="1 2">
    <name type="scientific">Rhabdornis inornatus</name>
    <dbReference type="NCBI Taxonomy" id="237438"/>
    <lineage>
        <taxon>Eukaryota</taxon>
        <taxon>Metazoa</taxon>
        <taxon>Chordata</taxon>
        <taxon>Craniata</taxon>
        <taxon>Vertebrata</taxon>
        <taxon>Euteleostomi</taxon>
        <taxon>Archelosauria</taxon>
        <taxon>Archosauria</taxon>
        <taxon>Dinosauria</taxon>
        <taxon>Saurischia</taxon>
        <taxon>Theropoda</taxon>
        <taxon>Coelurosauria</taxon>
        <taxon>Aves</taxon>
        <taxon>Neognathae</taxon>
        <taxon>Neoaves</taxon>
        <taxon>Telluraves</taxon>
        <taxon>Australaves</taxon>
        <taxon>Passeriformes</taxon>
        <taxon>Rhabdornithidae</taxon>
        <taxon>Rhabdornis</taxon>
    </lineage>
</organism>
<comment type="caution">
    <text evidence="1">The sequence shown here is derived from an EMBL/GenBank/DDBJ whole genome shotgun (WGS) entry which is preliminary data.</text>
</comment>
<proteinExistence type="predicted"/>
<dbReference type="SUPFAM" id="SSF51092">
    <property type="entry name" value="Vitelline membrane outer protein-I (VMO-I)"/>
    <property type="match status" value="1"/>
</dbReference>
<accession>A0A7K9LTR8</accession>
<dbReference type="Gene3D" id="2.100.10.20">
    <property type="entry name" value="Vitelline membrane outer layer protein I (VOMI)"/>
    <property type="match status" value="1"/>
</dbReference>
<evidence type="ECO:0000313" key="1">
    <source>
        <dbReference type="EMBL" id="NXH65425.1"/>
    </source>
</evidence>
<dbReference type="GO" id="GO:0005615">
    <property type="term" value="C:extracellular space"/>
    <property type="evidence" value="ECO:0007669"/>
    <property type="project" value="TreeGrafter"/>
</dbReference>